<keyword evidence="2" id="KW-1185">Reference proteome</keyword>
<accession>A0ABV0TRU8</accession>
<dbReference type="Proteomes" id="UP001482620">
    <property type="component" value="Unassembled WGS sequence"/>
</dbReference>
<proteinExistence type="predicted"/>
<evidence type="ECO:0000313" key="1">
    <source>
        <dbReference type="EMBL" id="MEQ2235650.1"/>
    </source>
</evidence>
<protein>
    <submittedName>
        <fullName evidence="1">Uncharacterized protein</fullName>
    </submittedName>
</protein>
<organism evidence="1 2">
    <name type="scientific">Ilyodon furcidens</name>
    <name type="common">goldbreast splitfin</name>
    <dbReference type="NCBI Taxonomy" id="33524"/>
    <lineage>
        <taxon>Eukaryota</taxon>
        <taxon>Metazoa</taxon>
        <taxon>Chordata</taxon>
        <taxon>Craniata</taxon>
        <taxon>Vertebrata</taxon>
        <taxon>Euteleostomi</taxon>
        <taxon>Actinopterygii</taxon>
        <taxon>Neopterygii</taxon>
        <taxon>Teleostei</taxon>
        <taxon>Neoteleostei</taxon>
        <taxon>Acanthomorphata</taxon>
        <taxon>Ovalentaria</taxon>
        <taxon>Atherinomorphae</taxon>
        <taxon>Cyprinodontiformes</taxon>
        <taxon>Goodeidae</taxon>
        <taxon>Ilyodon</taxon>
    </lineage>
</organism>
<name>A0ABV0TRU8_9TELE</name>
<comment type="caution">
    <text evidence="1">The sequence shown here is derived from an EMBL/GenBank/DDBJ whole genome shotgun (WGS) entry which is preliminary data.</text>
</comment>
<dbReference type="EMBL" id="JAHRIQ010046588">
    <property type="protein sequence ID" value="MEQ2235650.1"/>
    <property type="molecule type" value="Genomic_DNA"/>
</dbReference>
<evidence type="ECO:0000313" key="2">
    <source>
        <dbReference type="Proteomes" id="UP001482620"/>
    </source>
</evidence>
<reference evidence="1 2" key="1">
    <citation type="submission" date="2021-06" db="EMBL/GenBank/DDBJ databases">
        <authorList>
            <person name="Palmer J.M."/>
        </authorList>
    </citation>
    <scope>NUCLEOTIDE SEQUENCE [LARGE SCALE GENOMIC DNA]</scope>
    <source>
        <strain evidence="2">if_2019</strain>
        <tissue evidence="1">Muscle</tissue>
    </source>
</reference>
<sequence length="176" mass="19658">MYKTKINISSYCWEWLSIFHTSDNISRVHDKIQEGGRDGLSSKWNHGHKPNDTDISHRQTQNKWLLNPQTSLLLTNIFPFQSSLIAGGVGGGWGMSGSSCPPLRGMRALSLFHSGPEAFLHRQTLWTKPLSATWGLYGDPQPALSVVVESVFEGQDGQQNSLNCLGWFKFPNKKSV</sequence>
<gene>
    <name evidence="1" type="ORF">ILYODFUR_004488</name>
</gene>